<accession>A0A518C8L4</accession>
<proteinExistence type="predicted"/>
<dbReference type="Gene3D" id="2.160.20.10">
    <property type="entry name" value="Single-stranded right-handed beta-helix, Pectin lyase-like"/>
    <property type="match status" value="2"/>
</dbReference>
<dbReference type="KEGG" id="bvo:Pan97_25750"/>
<dbReference type="InterPro" id="IPR011050">
    <property type="entry name" value="Pectin_lyase_fold/virulence"/>
</dbReference>
<feature type="signal peptide" evidence="2">
    <location>
        <begin position="1"/>
        <end position="20"/>
    </location>
</feature>
<evidence type="ECO:0000313" key="5">
    <source>
        <dbReference type="Proteomes" id="UP000318626"/>
    </source>
</evidence>
<dbReference type="EMBL" id="CP036289">
    <property type="protein sequence ID" value="QDU75542.1"/>
    <property type="molecule type" value="Genomic_DNA"/>
</dbReference>
<dbReference type="InterPro" id="IPR039448">
    <property type="entry name" value="Beta_helix"/>
</dbReference>
<dbReference type="InterPro" id="IPR006626">
    <property type="entry name" value="PbH1"/>
</dbReference>
<feature type="chain" id="PRO_5022120658" description="Right handed beta helix domain-containing protein" evidence="2">
    <location>
        <begin position="21"/>
        <end position="430"/>
    </location>
</feature>
<dbReference type="RefSeq" id="WP_144973002.1">
    <property type="nucleotide sequence ID" value="NZ_CP036289.1"/>
</dbReference>
<organism evidence="4 5">
    <name type="scientific">Bremerella volcania</name>
    <dbReference type="NCBI Taxonomy" id="2527984"/>
    <lineage>
        <taxon>Bacteria</taxon>
        <taxon>Pseudomonadati</taxon>
        <taxon>Planctomycetota</taxon>
        <taxon>Planctomycetia</taxon>
        <taxon>Pirellulales</taxon>
        <taxon>Pirellulaceae</taxon>
        <taxon>Bremerella</taxon>
    </lineage>
</organism>
<feature type="domain" description="Right handed beta helix" evidence="3">
    <location>
        <begin position="120"/>
        <end position="280"/>
    </location>
</feature>
<reference evidence="5" key="1">
    <citation type="submission" date="2019-02" db="EMBL/GenBank/DDBJ databases">
        <title>Deep-cultivation of Planctomycetes and their phenomic and genomic characterization uncovers novel biology.</title>
        <authorList>
            <person name="Wiegand S."/>
            <person name="Jogler M."/>
            <person name="Boedeker C."/>
            <person name="Pinto D."/>
            <person name="Vollmers J."/>
            <person name="Rivas-Marin E."/>
            <person name="Kohn T."/>
            <person name="Peeters S.H."/>
            <person name="Heuer A."/>
            <person name="Rast P."/>
            <person name="Oberbeckmann S."/>
            <person name="Bunk B."/>
            <person name="Jeske O."/>
            <person name="Meyerdierks A."/>
            <person name="Storesund J.E."/>
            <person name="Kallscheuer N."/>
            <person name="Luecker S."/>
            <person name="Lage O.M."/>
            <person name="Pohl T."/>
            <person name="Merkel B.J."/>
            <person name="Hornburger P."/>
            <person name="Mueller R.-W."/>
            <person name="Bruemmer F."/>
            <person name="Labrenz M."/>
            <person name="Spormann A.M."/>
            <person name="Op den Camp H."/>
            <person name="Overmann J."/>
            <person name="Amann R."/>
            <person name="Jetten M.S.M."/>
            <person name="Mascher T."/>
            <person name="Medema M.H."/>
            <person name="Devos D.P."/>
            <person name="Kaster A.-K."/>
            <person name="Ovreas L."/>
            <person name="Rohde M."/>
            <person name="Galperin M.Y."/>
            <person name="Jogler C."/>
        </authorList>
    </citation>
    <scope>NUCLEOTIDE SEQUENCE [LARGE SCALE GENOMIC DNA]</scope>
    <source>
        <strain evidence="5">Pan97</strain>
    </source>
</reference>
<dbReference type="SMART" id="SM00710">
    <property type="entry name" value="PbH1"/>
    <property type="match status" value="7"/>
</dbReference>
<name>A0A518C8L4_9BACT</name>
<protein>
    <recommendedName>
        <fullName evidence="3">Right handed beta helix domain-containing protein</fullName>
    </recommendedName>
</protein>
<feature type="region of interest" description="Disordered" evidence="1">
    <location>
        <begin position="387"/>
        <end position="430"/>
    </location>
</feature>
<keyword evidence="2" id="KW-0732">Signal</keyword>
<dbReference type="InterPro" id="IPR012334">
    <property type="entry name" value="Pectin_lyas_fold"/>
</dbReference>
<dbReference type="SUPFAM" id="SSF51126">
    <property type="entry name" value="Pectin lyase-like"/>
    <property type="match status" value="1"/>
</dbReference>
<dbReference type="Proteomes" id="UP000318626">
    <property type="component" value="Chromosome"/>
</dbReference>
<dbReference type="AlphaFoldDB" id="A0A518C8L4"/>
<evidence type="ECO:0000256" key="2">
    <source>
        <dbReference type="SAM" id="SignalP"/>
    </source>
</evidence>
<evidence type="ECO:0000256" key="1">
    <source>
        <dbReference type="SAM" id="MobiDB-lite"/>
    </source>
</evidence>
<gene>
    <name evidence="4" type="ORF">Pan97_25750</name>
</gene>
<keyword evidence="5" id="KW-1185">Reference proteome</keyword>
<dbReference type="OrthoDB" id="5483326at2"/>
<sequence precursor="true">MKIPTLALCLALSFFSLSRAADLYVTPTGAGQKDGTAWDSAYAGGSLSQVIGNLKPGDTLQLGGGNYAGVPLTIDCRGTAEAPITIRGVDRGDGLPRFTHTWTIEAPGKGATAIRLGDKASHITFQNLRIDGYRTGIFADKAAGTEGRSHLAFDDVDVQHCRYGFYLSDCDDLRLEGCDLLRYSKHGFRLEQGCDRVVFRGCVADCSQADTQWEKHTELLPFGFNVNSGGAPNTHIAFEDCTAANNMMPLQKNRYKNGDGFVVEGNTVGTTLTRCRAIRNQDAGYDLKVEDVQLKDCIALANGRQVRIWTTATLENCYVGYGGTGIWCNGGPITAKLCTFYDLGVAAMTDDRAKHKITLTDCLIANCQSTQRQTASGGGVTLEETEVIQPQEKAKPGDKPATRPVPPWDGFGQPLVPESMASKGYHAVSN</sequence>
<feature type="compositionally biased region" description="Basic and acidic residues" evidence="1">
    <location>
        <begin position="392"/>
        <end position="401"/>
    </location>
</feature>
<evidence type="ECO:0000313" key="4">
    <source>
        <dbReference type="EMBL" id="QDU75542.1"/>
    </source>
</evidence>
<dbReference type="Pfam" id="PF13229">
    <property type="entry name" value="Beta_helix"/>
    <property type="match status" value="1"/>
</dbReference>
<evidence type="ECO:0000259" key="3">
    <source>
        <dbReference type="Pfam" id="PF13229"/>
    </source>
</evidence>